<keyword evidence="2 10" id="KW-0812">Transmembrane</keyword>
<dbReference type="GO" id="GO:0048364">
    <property type="term" value="P:root development"/>
    <property type="evidence" value="ECO:0007669"/>
    <property type="project" value="EnsemblPlants"/>
</dbReference>
<evidence type="ECO:0000256" key="6">
    <source>
        <dbReference type="ARBA" id="ARBA00022842"/>
    </source>
</evidence>
<dbReference type="SUPFAM" id="SSF81665">
    <property type="entry name" value="Calcium ATPase, transmembrane domain M"/>
    <property type="match status" value="1"/>
</dbReference>
<keyword evidence="4" id="KW-0106">Calcium</keyword>
<comment type="subcellular location">
    <subcellularLocation>
        <location evidence="1">Membrane</location>
        <topology evidence="1">Multi-pass membrane protein</topology>
    </subcellularLocation>
</comment>
<evidence type="ECO:0000256" key="5">
    <source>
        <dbReference type="ARBA" id="ARBA00022840"/>
    </source>
</evidence>
<evidence type="ECO:0000256" key="3">
    <source>
        <dbReference type="ARBA" id="ARBA00022741"/>
    </source>
</evidence>
<feature type="domain" description="Cation-transporting P-type ATPase N-terminal" evidence="11">
    <location>
        <begin position="33"/>
        <end position="101"/>
    </location>
</feature>
<dbReference type="FunFam" id="1.20.1110.10:FF:000027">
    <property type="entry name" value="Calcium-transporting ATPase, putative"/>
    <property type="match status" value="1"/>
</dbReference>
<feature type="transmembrane region" description="Helical" evidence="10">
    <location>
        <begin position="959"/>
        <end position="978"/>
    </location>
</feature>
<evidence type="ECO:0000256" key="10">
    <source>
        <dbReference type="SAM" id="Phobius"/>
    </source>
</evidence>
<proteinExistence type="predicted"/>
<reference evidence="12" key="1">
    <citation type="journal article" date="2016" name="Nat. Genet.">
        <title>A high-quality carrot genome assembly provides new insights into carotenoid accumulation and asterid genome evolution.</title>
        <authorList>
            <person name="Iorizzo M."/>
            <person name="Ellison S."/>
            <person name="Senalik D."/>
            <person name="Zeng P."/>
            <person name="Satapoomin P."/>
            <person name="Huang J."/>
            <person name="Bowman M."/>
            <person name="Iovene M."/>
            <person name="Sanseverino W."/>
            <person name="Cavagnaro P."/>
            <person name="Yildiz M."/>
            <person name="Macko-Podgorni A."/>
            <person name="Moranska E."/>
            <person name="Grzebelus E."/>
            <person name="Grzebelus D."/>
            <person name="Ashrafi H."/>
            <person name="Zheng Z."/>
            <person name="Cheng S."/>
            <person name="Spooner D."/>
            <person name="Van Deynze A."/>
            <person name="Simon P."/>
        </authorList>
    </citation>
    <scope>NUCLEOTIDE SEQUENCE [LARGE SCALE GENOMIC DNA]</scope>
    <source>
        <tissue evidence="12">Leaf</tissue>
    </source>
</reference>
<dbReference type="Gene3D" id="3.40.1110.10">
    <property type="entry name" value="Calcium-transporting ATPase, cytoplasmic domain N"/>
    <property type="match status" value="1"/>
</dbReference>
<dbReference type="InterPro" id="IPR018303">
    <property type="entry name" value="ATPase_P-typ_P_site"/>
</dbReference>
<organism evidence="12">
    <name type="scientific">Daucus carota subsp. sativus</name>
    <name type="common">Carrot</name>
    <dbReference type="NCBI Taxonomy" id="79200"/>
    <lineage>
        <taxon>Eukaryota</taxon>
        <taxon>Viridiplantae</taxon>
        <taxon>Streptophyta</taxon>
        <taxon>Embryophyta</taxon>
        <taxon>Tracheophyta</taxon>
        <taxon>Spermatophyta</taxon>
        <taxon>Magnoliopsida</taxon>
        <taxon>eudicotyledons</taxon>
        <taxon>Gunneridae</taxon>
        <taxon>Pentapetalae</taxon>
        <taxon>asterids</taxon>
        <taxon>campanulids</taxon>
        <taxon>Apiales</taxon>
        <taxon>Apiaceae</taxon>
        <taxon>Apioideae</taxon>
        <taxon>Scandiceae</taxon>
        <taxon>Daucinae</taxon>
        <taxon>Daucus</taxon>
        <taxon>Daucus sect. Daucus</taxon>
    </lineage>
</organism>
<dbReference type="SUPFAM" id="SSF56784">
    <property type="entry name" value="HAD-like"/>
    <property type="match status" value="1"/>
</dbReference>
<dbReference type="Pfam" id="PF00689">
    <property type="entry name" value="Cation_ATPase_C"/>
    <property type="match status" value="1"/>
</dbReference>
<feature type="transmembrane region" description="Helical" evidence="10">
    <location>
        <begin position="990"/>
        <end position="1012"/>
    </location>
</feature>
<gene>
    <name evidence="12" type="ORF">DCAR_027593</name>
</gene>
<dbReference type="GO" id="GO:0016887">
    <property type="term" value="F:ATP hydrolysis activity"/>
    <property type="evidence" value="ECO:0007669"/>
    <property type="project" value="InterPro"/>
</dbReference>
<evidence type="ECO:0000256" key="8">
    <source>
        <dbReference type="ARBA" id="ARBA00022989"/>
    </source>
</evidence>
<dbReference type="InterPro" id="IPR023214">
    <property type="entry name" value="HAD_sf"/>
</dbReference>
<dbReference type="SUPFAM" id="SSF81653">
    <property type="entry name" value="Calcium ATPase, transduction domain A"/>
    <property type="match status" value="1"/>
</dbReference>
<dbReference type="SMART" id="SM00831">
    <property type="entry name" value="Cation_ATPase_N"/>
    <property type="match status" value="1"/>
</dbReference>
<dbReference type="NCBIfam" id="TIGR01494">
    <property type="entry name" value="ATPase_P-type"/>
    <property type="match status" value="2"/>
</dbReference>
<accession>A0A175YN05</accession>
<dbReference type="Pfam" id="PF13246">
    <property type="entry name" value="Cation_ATPase"/>
    <property type="match status" value="1"/>
</dbReference>
<dbReference type="STRING" id="79200.A0A175YN05"/>
<evidence type="ECO:0000256" key="7">
    <source>
        <dbReference type="ARBA" id="ARBA00022967"/>
    </source>
</evidence>
<evidence type="ECO:0000256" key="4">
    <source>
        <dbReference type="ARBA" id="ARBA00022837"/>
    </source>
</evidence>
<keyword evidence="6" id="KW-0460">Magnesium</keyword>
<dbReference type="GO" id="GO:0005388">
    <property type="term" value="F:P-type calcium transporter activity"/>
    <property type="evidence" value="ECO:0007669"/>
    <property type="project" value="EnsemblPlants"/>
</dbReference>
<keyword evidence="9 10" id="KW-0472">Membrane</keyword>
<dbReference type="GO" id="GO:0055071">
    <property type="term" value="P:manganese ion homeostasis"/>
    <property type="evidence" value="ECO:0007669"/>
    <property type="project" value="EnsemblPlants"/>
</dbReference>
<dbReference type="Gene3D" id="1.20.1110.10">
    <property type="entry name" value="Calcium-transporting ATPase, transmembrane domain"/>
    <property type="match status" value="3"/>
</dbReference>
<protein>
    <recommendedName>
        <fullName evidence="11">Cation-transporting P-type ATPase N-terminal domain-containing protein</fullName>
    </recommendedName>
</protein>
<dbReference type="FunFam" id="3.40.1110.10:FF:000037">
    <property type="entry name" value="Calcium-transporting ATPase"/>
    <property type="match status" value="1"/>
</dbReference>
<dbReference type="EMBL" id="LNRQ01000008">
    <property type="protein sequence ID" value="KZM84985.1"/>
    <property type="molecule type" value="Genomic_DNA"/>
</dbReference>
<dbReference type="PANTHER" id="PTHR42861">
    <property type="entry name" value="CALCIUM-TRANSPORTING ATPASE"/>
    <property type="match status" value="1"/>
</dbReference>
<dbReference type="PRINTS" id="PR00119">
    <property type="entry name" value="CATATPASE"/>
</dbReference>
<evidence type="ECO:0000256" key="1">
    <source>
        <dbReference type="ARBA" id="ARBA00004141"/>
    </source>
</evidence>
<evidence type="ECO:0000259" key="11">
    <source>
        <dbReference type="SMART" id="SM00831"/>
    </source>
</evidence>
<dbReference type="Pfam" id="PF00690">
    <property type="entry name" value="Cation_ATPase_N"/>
    <property type="match status" value="1"/>
</dbReference>
<evidence type="ECO:0000313" key="12">
    <source>
        <dbReference type="EMBL" id="KZM84985.1"/>
    </source>
</evidence>
<dbReference type="InterPro" id="IPR001757">
    <property type="entry name" value="P_typ_ATPase"/>
</dbReference>
<feature type="transmembrane region" description="Helical" evidence="10">
    <location>
        <begin position="253"/>
        <end position="271"/>
    </location>
</feature>
<feature type="transmembrane region" description="Helical" evidence="10">
    <location>
        <begin position="791"/>
        <end position="814"/>
    </location>
</feature>
<feature type="transmembrane region" description="Helical" evidence="10">
    <location>
        <begin position="865"/>
        <end position="888"/>
    </location>
</feature>
<dbReference type="Gramene" id="KZM84985">
    <property type="protein sequence ID" value="KZM84985"/>
    <property type="gene ID" value="DCAR_027593"/>
</dbReference>
<dbReference type="InterPro" id="IPR059000">
    <property type="entry name" value="ATPase_P-type_domA"/>
</dbReference>
<keyword evidence="5" id="KW-0067">ATP-binding</keyword>
<dbReference type="Gene3D" id="3.40.50.1000">
    <property type="entry name" value="HAD superfamily/HAD-like"/>
    <property type="match status" value="1"/>
</dbReference>
<dbReference type="Pfam" id="PF00122">
    <property type="entry name" value="E1-E2_ATPase"/>
    <property type="match status" value="1"/>
</dbReference>
<dbReference type="InterPro" id="IPR008250">
    <property type="entry name" value="ATPase_P-typ_transduc_dom_A_sf"/>
</dbReference>
<dbReference type="SUPFAM" id="SSF81660">
    <property type="entry name" value="Metal cation-transporting ATPase, ATP-binding domain N"/>
    <property type="match status" value="1"/>
</dbReference>
<evidence type="ECO:0000256" key="9">
    <source>
        <dbReference type="ARBA" id="ARBA00023136"/>
    </source>
</evidence>
<dbReference type="Pfam" id="PF08282">
    <property type="entry name" value="Hydrolase_3"/>
    <property type="match status" value="1"/>
</dbReference>
<keyword evidence="7" id="KW-1278">Translocase</keyword>
<dbReference type="PROSITE" id="PS00154">
    <property type="entry name" value="ATPASE_E1_E2"/>
    <property type="match status" value="1"/>
</dbReference>
<keyword evidence="8 10" id="KW-1133">Transmembrane helix</keyword>
<dbReference type="InterPro" id="IPR036412">
    <property type="entry name" value="HAD-like_sf"/>
</dbReference>
<dbReference type="FunFam" id="1.20.1110.10:FF:000065">
    <property type="entry name" value="Sarcoplasmic/endoplasmic reticulum calcium ATPase 1"/>
    <property type="match status" value="1"/>
</dbReference>
<dbReference type="GO" id="GO:0005524">
    <property type="term" value="F:ATP binding"/>
    <property type="evidence" value="ECO:0007669"/>
    <property type="project" value="UniProtKB-KW"/>
</dbReference>
<feature type="transmembrane region" description="Helical" evidence="10">
    <location>
        <begin position="84"/>
        <end position="102"/>
    </location>
</feature>
<dbReference type="OMA" id="PLWNNMM"/>
<name>A0A175YN05_DAUCS</name>
<feature type="transmembrane region" description="Helical" evidence="10">
    <location>
        <begin position="291"/>
        <end position="314"/>
    </location>
</feature>
<sequence>MEDAYARSATEVLEYFGVDPSKGLTDRQSSMEDAYARSATEVLEYFGVDPSKGLTDRQVAEHARIYGRNGTPFWKLVLKQFDDLLVKILIAAAIVSFFLALINGERGLTAFLEPSVILMILAANAAVGVITETNAEKALEELRAYQADVATVLRNGCFSILPATDLVPGDIVEVSGESCSVEKELDSTLTNNAVYQDKTNTLFSGTVVVAGRARAVVVGIGSSTAMGSIRDSMLKTEDEATPLKRKLDEFGTFLAKVIAGICILVWIVNIGHFRDPAHGGILQGAIHYFKIAVALAVAAIPEGLPAVVTTCLALGTKRMARLNAIVRSLPSVETLGCTTVICTDKTGTLTTNMMSVSKICVLQSINHGPVAAEYNVSGTTYAPEGFIFDSSTMQLPCLLHIAMCSALCNESTIQYNPDKRMYEKIGESTEVALRILAEKVGLPGFDSMPSALNMLSKHERASYCNRYWENEFKKISVLEFSRDRKMMSVLCNRKQMEIMFSKGAPESIISRCSSILCNDNGSTIPLTASIRAELESRFHSFAGKEALRCLALALKRIPIGQQAISFNDEQDLTFIGLVGMLDPPREEVNKAILSCMTAGIRLIVVTGDNKVTAEALCRKIGAFSHLADFSGQSYTASEFEELPALQKSIALQRMTLFTRVEPAHKRMLVEALQHQNEVHHQFAKCDTKTIMHNALYACASPSPFREPERNTQRLCVVLATPNFSKLVTVAMTGDGVNDAPALKKADIGIAMGSGTAVAKSASDMVLADDNFASIVAAVAEGRAIYNNTKQFIRYMISSNIGEVVCIFVAAVLGIPDTLVPVQLLWVNLVTDGLPATAIGFNKQDSDVMKVKPRKVNEAVVTGWLFFRYLVIGAYVGLATVMGFIWWFLYSDSGPKLPYSELINFDSCSTRETLYPCSIFDDRHPSTVSMTVLVVVEMFNALNNLSENQSLCVIPPWTNMWLVGSIVLTMLLHMLILYVEPLSILFSVTPLTWAEWTVVLYLSFPVIIIDEILKFFSRNSGKFFLFFF</sequence>
<dbReference type="InterPro" id="IPR023298">
    <property type="entry name" value="ATPase_P-typ_TM_dom_sf"/>
</dbReference>
<dbReference type="InterPro" id="IPR023299">
    <property type="entry name" value="ATPase_P-typ_cyto_dom_N"/>
</dbReference>
<dbReference type="SFLD" id="SFLDS00003">
    <property type="entry name" value="Haloacid_Dehalogenase"/>
    <property type="match status" value="1"/>
</dbReference>
<dbReference type="GO" id="GO:0016020">
    <property type="term" value="C:membrane"/>
    <property type="evidence" value="ECO:0007669"/>
    <property type="project" value="UniProtKB-SubCell"/>
</dbReference>
<dbReference type="GO" id="GO:0005794">
    <property type="term" value="C:Golgi apparatus"/>
    <property type="evidence" value="ECO:0007669"/>
    <property type="project" value="EnsemblPlants"/>
</dbReference>
<comment type="caution">
    <text evidence="12">The sequence shown here is derived from an EMBL/GenBank/DDBJ whole genome shotgun (WGS) entry which is preliminary data.</text>
</comment>
<dbReference type="InterPro" id="IPR006068">
    <property type="entry name" value="ATPase_P-typ_cation-transptr_C"/>
</dbReference>
<dbReference type="GO" id="GO:0015410">
    <property type="term" value="F:ABC-type manganese transporter activity"/>
    <property type="evidence" value="ECO:0007669"/>
    <property type="project" value="EnsemblPlants"/>
</dbReference>
<dbReference type="InterPro" id="IPR004014">
    <property type="entry name" value="ATPase_P-typ_cation-transptr_N"/>
</dbReference>
<dbReference type="AlphaFoldDB" id="A0A175YN05"/>
<evidence type="ECO:0000256" key="2">
    <source>
        <dbReference type="ARBA" id="ARBA00022692"/>
    </source>
</evidence>
<keyword evidence="3" id="KW-0547">Nucleotide-binding</keyword>
<feature type="transmembrane region" description="Helical" evidence="10">
    <location>
        <begin position="108"/>
        <end position="130"/>
    </location>
</feature>